<dbReference type="STRING" id="341454.A0A4S2MXF0"/>
<comment type="similarity">
    <text evidence="1">Belongs to the multicopper oxidase family.</text>
</comment>
<dbReference type="Pfam" id="PF00187">
    <property type="entry name" value="Chitin_bind_1"/>
    <property type="match status" value="2"/>
</dbReference>
<dbReference type="GO" id="GO:0016491">
    <property type="term" value="F:oxidoreductase activity"/>
    <property type="evidence" value="ECO:0007669"/>
    <property type="project" value="UniProtKB-KW"/>
</dbReference>
<dbReference type="InterPro" id="IPR008972">
    <property type="entry name" value="Cupredoxin"/>
</dbReference>
<dbReference type="GO" id="GO:0008061">
    <property type="term" value="F:chitin binding"/>
    <property type="evidence" value="ECO:0007669"/>
    <property type="project" value="UniProtKB-UniRule"/>
</dbReference>
<evidence type="ECO:0000256" key="8">
    <source>
        <dbReference type="SAM" id="SignalP"/>
    </source>
</evidence>
<dbReference type="AlphaFoldDB" id="A0A4S2MXF0"/>
<dbReference type="SMART" id="SM00270">
    <property type="entry name" value="ChtBD1"/>
    <property type="match status" value="2"/>
</dbReference>
<dbReference type="InterPro" id="IPR001117">
    <property type="entry name" value="Cu-oxidase_2nd"/>
</dbReference>
<feature type="domain" description="Chitin-binding type-1" evidence="9">
    <location>
        <begin position="663"/>
        <end position="707"/>
    </location>
</feature>
<evidence type="ECO:0000256" key="4">
    <source>
        <dbReference type="ARBA" id="ARBA00023002"/>
    </source>
</evidence>
<gene>
    <name evidence="10" type="ORF">EX30DRAFT_340900</name>
</gene>
<dbReference type="InterPro" id="IPR011707">
    <property type="entry name" value="Cu-oxidase-like_N"/>
</dbReference>
<dbReference type="PROSITE" id="PS50941">
    <property type="entry name" value="CHIT_BIND_I_2"/>
    <property type="match status" value="2"/>
</dbReference>
<keyword evidence="5" id="KW-0186">Copper</keyword>
<dbReference type="OrthoDB" id="262547at2759"/>
<dbReference type="SUPFAM" id="SSF49503">
    <property type="entry name" value="Cupredoxins"/>
    <property type="match status" value="2"/>
</dbReference>
<keyword evidence="4" id="KW-0560">Oxidoreductase</keyword>
<dbReference type="PANTHER" id="PTHR48267">
    <property type="entry name" value="CUPREDOXIN SUPERFAMILY PROTEIN"/>
    <property type="match status" value="1"/>
</dbReference>
<dbReference type="Proteomes" id="UP000298138">
    <property type="component" value="Unassembled WGS sequence"/>
</dbReference>
<feature type="chain" id="PRO_5021017052" evidence="8">
    <location>
        <begin position="21"/>
        <end position="707"/>
    </location>
</feature>
<dbReference type="InterPro" id="IPR011706">
    <property type="entry name" value="Cu-oxidase_C"/>
</dbReference>
<dbReference type="Gene3D" id="2.60.40.420">
    <property type="entry name" value="Cupredoxins - blue copper proteins"/>
    <property type="match status" value="3"/>
</dbReference>
<dbReference type="InterPro" id="IPR002355">
    <property type="entry name" value="Cu_oxidase_Cu_BS"/>
</dbReference>
<feature type="disulfide bond" evidence="6">
    <location>
        <begin position="683"/>
        <end position="697"/>
    </location>
</feature>
<dbReference type="InterPro" id="IPR001002">
    <property type="entry name" value="Chitin-bd_1"/>
</dbReference>
<evidence type="ECO:0000256" key="7">
    <source>
        <dbReference type="SAM" id="MobiDB-lite"/>
    </source>
</evidence>
<dbReference type="InterPro" id="IPR036861">
    <property type="entry name" value="Endochitinase-like_sf"/>
</dbReference>
<keyword evidence="8" id="KW-0732">Signal</keyword>
<keyword evidence="2 6" id="KW-0147">Chitin-binding</keyword>
<dbReference type="CDD" id="cd00035">
    <property type="entry name" value="ChtBD1"/>
    <property type="match status" value="2"/>
</dbReference>
<dbReference type="Gene3D" id="3.30.60.10">
    <property type="entry name" value="Endochitinase-like"/>
    <property type="match status" value="2"/>
</dbReference>
<dbReference type="SUPFAM" id="SSF57016">
    <property type="entry name" value="Plant lectins/antimicrobial peptides"/>
    <property type="match status" value="2"/>
</dbReference>
<organism evidence="10 11">
    <name type="scientific">Ascodesmis nigricans</name>
    <dbReference type="NCBI Taxonomy" id="341454"/>
    <lineage>
        <taxon>Eukaryota</taxon>
        <taxon>Fungi</taxon>
        <taxon>Dikarya</taxon>
        <taxon>Ascomycota</taxon>
        <taxon>Pezizomycotina</taxon>
        <taxon>Pezizomycetes</taxon>
        <taxon>Pezizales</taxon>
        <taxon>Ascodesmidaceae</taxon>
        <taxon>Ascodesmis</taxon>
    </lineage>
</organism>
<dbReference type="Pfam" id="PF00394">
    <property type="entry name" value="Cu-oxidase"/>
    <property type="match status" value="1"/>
</dbReference>
<dbReference type="PROSITE" id="PS00080">
    <property type="entry name" value="MULTICOPPER_OXIDASE2"/>
    <property type="match status" value="1"/>
</dbReference>
<feature type="disulfide bond" evidence="6">
    <location>
        <begin position="630"/>
        <end position="644"/>
    </location>
</feature>
<evidence type="ECO:0000256" key="5">
    <source>
        <dbReference type="ARBA" id="ARBA00023008"/>
    </source>
</evidence>
<dbReference type="Pfam" id="PF07732">
    <property type="entry name" value="Cu-oxidase_3"/>
    <property type="match status" value="1"/>
</dbReference>
<keyword evidence="6" id="KW-1015">Disulfide bond</keyword>
<dbReference type="Pfam" id="PF07731">
    <property type="entry name" value="Cu-oxidase_2"/>
    <property type="match status" value="1"/>
</dbReference>
<name>A0A4S2MXF0_9PEZI</name>
<dbReference type="GO" id="GO:0005507">
    <property type="term" value="F:copper ion binding"/>
    <property type="evidence" value="ECO:0007669"/>
    <property type="project" value="InterPro"/>
</dbReference>
<feature type="compositionally biased region" description="Low complexity" evidence="7">
    <location>
        <begin position="563"/>
        <end position="610"/>
    </location>
</feature>
<dbReference type="PANTHER" id="PTHR48267:SF1">
    <property type="entry name" value="BILIRUBIN OXIDASE"/>
    <property type="match status" value="1"/>
</dbReference>
<dbReference type="InParanoid" id="A0A4S2MXF0"/>
<accession>A0A4S2MXF0</accession>
<dbReference type="EMBL" id="ML220120">
    <property type="protein sequence ID" value="TGZ81273.1"/>
    <property type="molecule type" value="Genomic_DNA"/>
</dbReference>
<evidence type="ECO:0000259" key="9">
    <source>
        <dbReference type="PROSITE" id="PS50941"/>
    </source>
</evidence>
<feature type="domain" description="Chitin-binding type-1" evidence="9">
    <location>
        <begin position="613"/>
        <end position="656"/>
    </location>
</feature>
<evidence type="ECO:0000256" key="1">
    <source>
        <dbReference type="ARBA" id="ARBA00010609"/>
    </source>
</evidence>
<sequence length="707" mass="78782">MNLLLTLTSLLLLLPLSIFSQQVPRRSPPYNYEFQFPLPIPPTKTPLATYTNPTTGVPIDFYEVTIRRNTRAFFPNLADSAYIGYDGLFPGPTFRISRNRETVIRYINNGDLDASVHLHGSNTRSPWDGAPEDRIRPGEYKDYYYSNSVNPRTLWYHDHTAFLTTKNVYAGQKGVYIIEDAEFDQRLGLPRGRFDVPLMLGSMYFTPEGRISDESDERSSVYGDTFTVNGQILPYMDVEPRKYRFRLVNAAVSRTFNLTLRDGAATVPMTVIGSDGGLRQNPVQTRSLVIAMAERWEIIVDFAAFRGKNLTLAQSNIWADTDYVGADKVMQFRVGNTVSDNTGNGAIPGTLVDLKLPIDTASLEERTFSFTRFIGTGWVINGVSFEDPLNRILANPPLGTIEKWILRGAGGWSHPVHAHLIDFVLVDRKEGNLNQQRGRLYLEEYEKNTLKDVAAVGENEQVTVLAKFTPWPGVYTFHCHNIVHEDFAMMAAFNITTLRNFGYPITGFEDPMDPRFRARTYTGTNLADVRNNLLPSFAALGAYPDVREVERRLEEYYSRTSITPTTSTTSTRSTMLATTRTTTTTSPTTTSIKTSTTKTSATTGQSTATARPDKRCGKDFNNAPCSGTECCSQYGWCGVGEDYCNVDRGCQQNCNTVGPPTRDGRCGRQGRGAICKGWVDGECCSQYSWCGRGAAYCGTGCQSGPCF</sequence>
<keyword evidence="11" id="KW-1185">Reference proteome</keyword>
<evidence type="ECO:0000313" key="10">
    <source>
        <dbReference type="EMBL" id="TGZ81273.1"/>
    </source>
</evidence>
<protein>
    <submittedName>
        <fullName evidence="10">Cupredoxin</fullName>
    </submittedName>
</protein>
<feature type="region of interest" description="Disordered" evidence="7">
    <location>
        <begin position="563"/>
        <end position="612"/>
    </location>
</feature>
<feature type="disulfide bond" evidence="6">
    <location>
        <begin position="625"/>
        <end position="637"/>
    </location>
</feature>
<evidence type="ECO:0000256" key="2">
    <source>
        <dbReference type="ARBA" id="ARBA00022669"/>
    </source>
</evidence>
<keyword evidence="3" id="KW-0479">Metal-binding</keyword>
<evidence type="ECO:0000313" key="11">
    <source>
        <dbReference type="Proteomes" id="UP000298138"/>
    </source>
</evidence>
<comment type="caution">
    <text evidence="6">Lacks conserved residue(s) required for the propagation of feature annotation.</text>
</comment>
<feature type="disulfide bond" evidence="6">
    <location>
        <begin position="650"/>
        <end position="654"/>
    </location>
</feature>
<dbReference type="InterPro" id="IPR045087">
    <property type="entry name" value="Cu-oxidase_fam"/>
</dbReference>
<feature type="signal peptide" evidence="8">
    <location>
        <begin position="1"/>
        <end position="20"/>
    </location>
</feature>
<proteinExistence type="inferred from homology"/>
<feature type="disulfide bond" evidence="6">
    <location>
        <begin position="616"/>
        <end position="631"/>
    </location>
</feature>
<reference evidence="10 11" key="1">
    <citation type="submission" date="2019-04" db="EMBL/GenBank/DDBJ databases">
        <title>Comparative genomics and transcriptomics to analyze fruiting body development in filamentous ascomycetes.</title>
        <authorList>
            <consortium name="DOE Joint Genome Institute"/>
            <person name="Lutkenhaus R."/>
            <person name="Traeger S."/>
            <person name="Breuer J."/>
            <person name="Kuo A."/>
            <person name="Lipzen A."/>
            <person name="Pangilinan J."/>
            <person name="Dilworth D."/>
            <person name="Sandor L."/>
            <person name="Poggeler S."/>
            <person name="Barry K."/>
            <person name="Grigoriev I.V."/>
            <person name="Nowrousian M."/>
        </authorList>
    </citation>
    <scope>NUCLEOTIDE SEQUENCE [LARGE SCALE GENOMIC DNA]</scope>
    <source>
        <strain evidence="10 11">CBS 389.68</strain>
    </source>
</reference>
<evidence type="ECO:0000256" key="3">
    <source>
        <dbReference type="ARBA" id="ARBA00022723"/>
    </source>
</evidence>
<evidence type="ECO:0000256" key="6">
    <source>
        <dbReference type="PROSITE-ProRule" id="PRU00261"/>
    </source>
</evidence>